<protein>
    <recommendedName>
        <fullName evidence="4 11">Condensin complex subunit 2</fullName>
    </recommendedName>
</protein>
<dbReference type="GO" id="GO:0000796">
    <property type="term" value="C:condensin complex"/>
    <property type="evidence" value="ECO:0007669"/>
    <property type="project" value="InterPro"/>
</dbReference>
<evidence type="ECO:0000256" key="5">
    <source>
        <dbReference type="ARBA" id="ARBA00022454"/>
    </source>
</evidence>
<feature type="compositionally biased region" description="Basic and acidic residues" evidence="12">
    <location>
        <begin position="509"/>
        <end position="526"/>
    </location>
</feature>
<dbReference type="EMBL" id="KN881629">
    <property type="protein sequence ID" value="KIY52946.1"/>
    <property type="molecule type" value="Genomic_DNA"/>
</dbReference>
<keyword evidence="7 11" id="KW-0132">Cell division</keyword>
<sequence length="786" mass="88302">MSTRRARNTSDDRHGLFDSDSEHESDAETELRPRRRPRQSTFQSPNSHAEADRAPLQSRSVNMNDDEAEKRRRRKSTATKMTTDATGSSSEGANRADGRTGGWSDGQVQPRNPRRLGTIVDDILATNPADREANYAQWMKMVVDNKVTTQNSWDFNLIDYFHNMDVLFDETNNSINFQRASATLEGCVKIYTSRVDSVNDPDNEAQPAKRRRIIRRDATIAKDPSQLRVKKLDLEFSVDPLFKKTCADFDEGGAHGLLMNHLSLGQADSSLRVIFDAGDMLCKVAENDGDVDDDAAEAIDLGELRSECMFLPDLNQLEDKAISHSLMDFTFANDTARQDDIPLFREDSVVDKDENFDADIGGPPQDFFDTPDDDGGVGEYTPEYTGGDMDDADNIAQNDASGPMGPFQPFDPVAASDDRELALTMSQDDDNERWAYLDNLFSKNWAGPEHHQNRRKKIFDKQAAAAPKPRAPKKKSAATAKIDFTPTGDEDLKELTKRLFRPPNNLKTLDLKPQDDEKSHQLPDDMHFSSRQLVTLFLKPKFSLKMRGHRPQYNADDGEVCGGFWAQTAAGQVAGDATNNANVPFNTQFFDEGGFDDDDGFGQGPQDEAEEDFSSQGPSRRVRPQHIQFAKKAKRVDVRKLKENIWSGLEIKVNLPKSDDSMDVDGEPPEVADPGEGRQFGTVLSGLQKSYPPEKLEEISTSFCFICLLHLANEEGLRLETTNICTVDMDDDELLVDQASNLWDVKVRQLIFWFLCEPARTFAIRSIEIWTFNRHRNVMNITLSAI</sequence>
<dbReference type="GO" id="GO:0051301">
    <property type="term" value="P:cell division"/>
    <property type="evidence" value="ECO:0007669"/>
    <property type="project" value="UniProtKB-KW"/>
</dbReference>
<feature type="region of interest" description="Disordered" evidence="12">
    <location>
        <begin position="1"/>
        <end position="114"/>
    </location>
</feature>
<proteinExistence type="inferred from homology"/>
<dbReference type="Pfam" id="PF05786">
    <property type="entry name" value="Cnd2"/>
    <property type="match status" value="2"/>
</dbReference>
<comment type="similarity">
    <text evidence="3 11">Belongs to the CND2 (condensin subunit 2) family.</text>
</comment>
<evidence type="ECO:0000256" key="1">
    <source>
        <dbReference type="ARBA" id="ARBA00004286"/>
    </source>
</evidence>
<keyword evidence="8 11" id="KW-0498">Mitosis</keyword>
<gene>
    <name evidence="13" type="ORF">FISHEDRAFT_34409</name>
</gene>
<feature type="compositionally biased region" description="Acidic residues" evidence="12">
    <location>
        <begin position="661"/>
        <end position="670"/>
    </location>
</feature>
<dbReference type="GO" id="GO:0007076">
    <property type="term" value="P:mitotic chromosome condensation"/>
    <property type="evidence" value="ECO:0007669"/>
    <property type="project" value="InterPro"/>
</dbReference>
<feature type="region of interest" description="Disordered" evidence="12">
    <location>
        <begin position="504"/>
        <end position="526"/>
    </location>
</feature>
<evidence type="ECO:0000256" key="12">
    <source>
        <dbReference type="SAM" id="MobiDB-lite"/>
    </source>
</evidence>
<organism evidence="13 14">
    <name type="scientific">Fistulina hepatica ATCC 64428</name>
    <dbReference type="NCBI Taxonomy" id="1128425"/>
    <lineage>
        <taxon>Eukaryota</taxon>
        <taxon>Fungi</taxon>
        <taxon>Dikarya</taxon>
        <taxon>Basidiomycota</taxon>
        <taxon>Agaricomycotina</taxon>
        <taxon>Agaricomycetes</taxon>
        <taxon>Agaricomycetidae</taxon>
        <taxon>Agaricales</taxon>
        <taxon>Fistulinaceae</taxon>
        <taxon>Fistulina</taxon>
    </lineage>
</organism>
<keyword evidence="5" id="KW-0158">Chromosome</keyword>
<feature type="compositionally biased region" description="Polar residues" evidence="12">
    <location>
        <begin position="78"/>
        <end position="92"/>
    </location>
</feature>
<name>A0A0D7ANQ3_9AGAR</name>
<evidence type="ECO:0000256" key="9">
    <source>
        <dbReference type="ARBA" id="ARBA00023067"/>
    </source>
</evidence>
<dbReference type="GO" id="GO:0005737">
    <property type="term" value="C:cytoplasm"/>
    <property type="evidence" value="ECO:0007669"/>
    <property type="project" value="UniProtKB-SubCell"/>
</dbReference>
<feature type="compositionally biased region" description="Basic and acidic residues" evidence="12">
    <location>
        <begin position="8"/>
        <end position="32"/>
    </location>
</feature>
<keyword evidence="14" id="KW-1185">Reference proteome</keyword>
<dbReference type="AlphaFoldDB" id="A0A0D7ANQ3"/>
<evidence type="ECO:0000313" key="13">
    <source>
        <dbReference type="EMBL" id="KIY52946.1"/>
    </source>
</evidence>
<evidence type="ECO:0000256" key="7">
    <source>
        <dbReference type="ARBA" id="ARBA00022618"/>
    </source>
</evidence>
<feature type="region of interest" description="Disordered" evidence="12">
    <location>
        <begin position="355"/>
        <end position="375"/>
    </location>
</feature>
<evidence type="ECO:0000256" key="8">
    <source>
        <dbReference type="ARBA" id="ARBA00022776"/>
    </source>
</evidence>
<keyword evidence="10 11" id="KW-0131">Cell cycle</keyword>
<evidence type="ECO:0000256" key="10">
    <source>
        <dbReference type="ARBA" id="ARBA00023306"/>
    </source>
</evidence>
<keyword evidence="9 11" id="KW-0226">DNA condensation</keyword>
<comment type="function">
    <text evidence="11">Regulatory subunit of the condensin complex, a complex required for conversion of interphase chromatin into mitotic-like condense chromosomes.</text>
</comment>
<dbReference type="GO" id="GO:0003682">
    <property type="term" value="F:chromatin binding"/>
    <property type="evidence" value="ECO:0007669"/>
    <property type="project" value="TreeGrafter"/>
</dbReference>
<keyword evidence="6" id="KW-0963">Cytoplasm</keyword>
<comment type="subcellular location">
    <subcellularLocation>
        <location evidence="1">Chromosome</location>
    </subcellularLocation>
    <subcellularLocation>
        <location evidence="2">Cytoplasm</location>
    </subcellularLocation>
</comment>
<evidence type="ECO:0000313" key="14">
    <source>
        <dbReference type="Proteomes" id="UP000054144"/>
    </source>
</evidence>
<evidence type="ECO:0000256" key="6">
    <source>
        <dbReference type="ARBA" id="ARBA00022490"/>
    </source>
</evidence>
<feature type="region of interest" description="Disordered" evidence="12">
    <location>
        <begin position="587"/>
        <end position="624"/>
    </location>
</feature>
<dbReference type="PIRSF" id="PIRSF017126">
    <property type="entry name" value="Condensin_H"/>
    <property type="match status" value="1"/>
</dbReference>
<reference evidence="13 14" key="1">
    <citation type="journal article" date="2015" name="Fungal Genet. Biol.">
        <title>Evolution of novel wood decay mechanisms in Agaricales revealed by the genome sequences of Fistulina hepatica and Cylindrobasidium torrendii.</title>
        <authorList>
            <person name="Floudas D."/>
            <person name="Held B.W."/>
            <person name="Riley R."/>
            <person name="Nagy L.G."/>
            <person name="Koehler G."/>
            <person name="Ransdell A.S."/>
            <person name="Younus H."/>
            <person name="Chow J."/>
            <person name="Chiniquy J."/>
            <person name="Lipzen A."/>
            <person name="Tritt A."/>
            <person name="Sun H."/>
            <person name="Haridas S."/>
            <person name="LaButti K."/>
            <person name="Ohm R.A."/>
            <person name="Kues U."/>
            <person name="Blanchette R.A."/>
            <person name="Grigoriev I.V."/>
            <person name="Minto R.E."/>
            <person name="Hibbett D.S."/>
        </authorList>
    </citation>
    <scope>NUCLEOTIDE SEQUENCE [LARGE SCALE GENOMIC DNA]</scope>
    <source>
        <strain evidence="13 14">ATCC 64428</strain>
    </source>
</reference>
<dbReference type="OrthoDB" id="362021at2759"/>
<evidence type="ECO:0000256" key="3">
    <source>
        <dbReference type="ARBA" id="ARBA00009471"/>
    </source>
</evidence>
<dbReference type="PANTHER" id="PTHR13108:SF9">
    <property type="entry name" value="CONDENSIN COMPLEX SUBUNIT 2"/>
    <property type="match status" value="1"/>
</dbReference>
<evidence type="ECO:0000256" key="2">
    <source>
        <dbReference type="ARBA" id="ARBA00004496"/>
    </source>
</evidence>
<dbReference type="PANTHER" id="PTHR13108">
    <property type="entry name" value="CONDENSIN COMPLEX SUBUNIT 2"/>
    <property type="match status" value="1"/>
</dbReference>
<accession>A0A0D7ANQ3</accession>
<dbReference type="Proteomes" id="UP000054144">
    <property type="component" value="Unassembled WGS sequence"/>
</dbReference>
<evidence type="ECO:0000256" key="11">
    <source>
        <dbReference type="PIRNR" id="PIRNR017126"/>
    </source>
</evidence>
<feature type="region of interest" description="Disordered" evidence="12">
    <location>
        <begin position="657"/>
        <end position="678"/>
    </location>
</feature>
<dbReference type="InterPro" id="IPR022816">
    <property type="entry name" value="Condensin_barren_su2"/>
</dbReference>
<evidence type="ECO:0000256" key="4">
    <source>
        <dbReference type="ARBA" id="ARBA00016065"/>
    </source>
</evidence>